<evidence type="ECO:0000313" key="9">
    <source>
        <dbReference type="Proteomes" id="UP000291097"/>
    </source>
</evidence>
<accession>A0A482YII1</accession>
<proteinExistence type="predicted"/>
<dbReference type="Gene3D" id="2.102.10.10">
    <property type="entry name" value="Rieske [2Fe-2S] iron-sulphur domain"/>
    <property type="match status" value="1"/>
</dbReference>
<evidence type="ECO:0000256" key="1">
    <source>
        <dbReference type="ARBA" id="ARBA00022714"/>
    </source>
</evidence>
<keyword evidence="2" id="KW-0479">Metal-binding</keyword>
<gene>
    <name evidence="8" type="ORF">BDK88_0603</name>
</gene>
<dbReference type="AlphaFoldDB" id="A0A482YII1"/>
<keyword evidence="6" id="KW-0812">Transmembrane</keyword>
<feature type="transmembrane region" description="Helical" evidence="6">
    <location>
        <begin position="20"/>
        <end position="37"/>
    </location>
</feature>
<reference evidence="8 9" key="1">
    <citation type="submission" date="2019-02" db="EMBL/GenBank/DDBJ databases">
        <title>Genomic Encyclopedia of Archaeal and Bacterial Type Strains, Phase II (KMG-II): from individual species to whole genera.</title>
        <authorList>
            <person name="Goeker M."/>
        </authorList>
    </citation>
    <scope>NUCLEOTIDE SEQUENCE [LARGE SCALE GENOMIC DNA]</scope>
    <source>
        <strain evidence="8 9">DSM 18328</strain>
    </source>
</reference>
<evidence type="ECO:0000256" key="3">
    <source>
        <dbReference type="ARBA" id="ARBA00023004"/>
    </source>
</evidence>
<evidence type="ECO:0000256" key="2">
    <source>
        <dbReference type="ARBA" id="ARBA00022723"/>
    </source>
</evidence>
<evidence type="ECO:0000256" key="4">
    <source>
        <dbReference type="ARBA" id="ARBA00023014"/>
    </source>
</evidence>
<dbReference type="Proteomes" id="UP000291097">
    <property type="component" value="Unassembled WGS sequence"/>
</dbReference>
<dbReference type="EMBL" id="SHMP01000003">
    <property type="protein sequence ID" value="RZV11722.1"/>
    <property type="molecule type" value="Genomic_DNA"/>
</dbReference>
<dbReference type="PANTHER" id="PTHR40261">
    <property type="match status" value="1"/>
</dbReference>
<feature type="region of interest" description="Disordered" evidence="5">
    <location>
        <begin position="187"/>
        <end position="220"/>
    </location>
</feature>
<sequence>MREPRGGSGIAGLNQRARWLISIFFLLVCFRLIVAFFLVFVRFFLLVFVGLTRFFVRFTFDFDRRFDFDRQPAGLEFGLELAFVSDLDLEFVGIHFDFDLDVDGDFSVVHTDSLLGHPIGVPRVVGSRTRLPSLVSDPARNIFLGWPKTIGMADSVRVTLEGADESTSIRIYGDEGDVSTGDATFRFSIDGGHDEDEDEGADSSFTAEATDCDDPRRIAPLADIPTHGTLRCEARSGNRGTELILRRVGDDVTAWRNSCPHKPEVRLDPGSGAIVHDEQLVCHEHGARFECGNGVCTAGPCRGDALDAIDVTVRDESVYLTDDRFESCRRLDDPTA</sequence>
<comment type="caution">
    <text evidence="8">The sequence shown here is derived from an EMBL/GenBank/DDBJ whole genome shotgun (WGS) entry which is preliminary data.</text>
</comment>
<keyword evidence="3" id="KW-0408">Iron</keyword>
<dbReference type="InterPro" id="IPR036922">
    <property type="entry name" value="Rieske_2Fe-2S_sf"/>
</dbReference>
<evidence type="ECO:0000313" key="8">
    <source>
        <dbReference type="EMBL" id="RZV11722.1"/>
    </source>
</evidence>
<keyword evidence="6" id="KW-0472">Membrane</keyword>
<keyword evidence="6" id="KW-1133">Transmembrane helix</keyword>
<dbReference type="SUPFAM" id="SSF50022">
    <property type="entry name" value="ISP domain"/>
    <property type="match status" value="1"/>
</dbReference>
<keyword evidence="4" id="KW-0411">Iron-sulfur</keyword>
<name>A0A482YII1_9EURY</name>
<evidence type="ECO:0000259" key="7">
    <source>
        <dbReference type="PROSITE" id="PS51296"/>
    </source>
</evidence>
<dbReference type="Pfam" id="PF00355">
    <property type="entry name" value="Rieske"/>
    <property type="match status" value="1"/>
</dbReference>
<evidence type="ECO:0000256" key="5">
    <source>
        <dbReference type="SAM" id="MobiDB-lite"/>
    </source>
</evidence>
<dbReference type="InterPro" id="IPR017941">
    <property type="entry name" value="Rieske_2Fe-2S"/>
</dbReference>
<evidence type="ECO:0000256" key="6">
    <source>
        <dbReference type="SAM" id="Phobius"/>
    </source>
</evidence>
<dbReference type="GO" id="GO:0046872">
    <property type="term" value="F:metal ion binding"/>
    <property type="evidence" value="ECO:0007669"/>
    <property type="project" value="UniProtKB-KW"/>
</dbReference>
<dbReference type="PROSITE" id="PS51296">
    <property type="entry name" value="RIESKE"/>
    <property type="match status" value="1"/>
</dbReference>
<organism evidence="8 9">
    <name type="scientific">Natrinema hispanicum</name>
    <dbReference type="NCBI Taxonomy" id="392421"/>
    <lineage>
        <taxon>Archaea</taxon>
        <taxon>Methanobacteriati</taxon>
        <taxon>Methanobacteriota</taxon>
        <taxon>Stenosarchaea group</taxon>
        <taxon>Halobacteria</taxon>
        <taxon>Halobacteriales</taxon>
        <taxon>Natrialbaceae</taxon>
        <taxon>Natrinema</taxon>
    </lineage>
</organism>
<feature type="domain" description="Rieske" evidence="7">
    <location>
        <begin position="216"/>
        <end position="320"/>
    </location>
</feature>
<protein>
    <submittedName>
        <fullName evidence="8">Nitrite reductase/ring-hydroxylating ferredoxin subunit</fullName>
    </submittedName>
</protein>
<dbReference type="PANTHER" id="PTHR40261:SF1">
    <property type="entry name" value="RIESKE DOMAIN-CONTAINING PROTEIN"/>
    <property type="match status" value="1"/>
</dbReference>
<dbReference type="CDD" id="cd03467">
    <property type="entry name" value="Rieske"/>
    <property type="match status" value="1"/>
</dbReference>
<keyword evidence="1" id="KW-0001">2Fe-2S</keyword>
<dbReference type="GO" id="GO:0051537">
    <property type="term" value="F:2 iron, 2 sulfur cluster binding"/>
    <property type="evidence" value="ECO:0007669"/>
    <property type="project" value="UniProtKB-KW"/>
</dbReference>